<keyword evidence="1" id="KW-0472">Membrane</keyword>
<organism evidence="2 3">
    <name type="scientific">Vigna mungo</name>
    <name type="common">Black gram</name>
    <name type="synonym">Phaseolus mungo</name>
    <dbReference type="NCBI Taxonomy" id="3915"/>
    <lineage>
        <taxon>Eukaryota</taxon>
        <taxon>Viridiplantae</taxon>
        <taxon>Streptophyta</taxon>
        <taxon>Embryophyta</taxon>
        <taxon>Tracheophyta</taxon>
        <taxon>Spermatophyta</taxon>
        <taxon>Magnoliopsida</taxon>
        <taxon>eudicotyledons</taxon>
        <taxon>Gunneridae</taxon>
        <taxon>Pentapetalae</taxon>
        <taxon>rosids</taxon>
        <taxon>fabids</taxon>
        <taxon>Fabales</taxon>
        <taxon>Fabaceae</taxon>
        <taxon>Papilionoideae</taxon>
        <taxon>50 kb inversion clade</taxon>
        <taxon>NPAAA clade</taxon>
        <taxon>indigoferoid/millettioid clade</taxon>
        <taxon>Phaseoleae</taxon>
        <taxon>Vigna</taxon>
    </lineage>
</organism>
<name>A0AAQ3NAS0_VIGMU</name>
<protein>
    <submittedName>
        <fullName evidence="2">Uncharacterized protein</fullName>
    </submittedName>
</protein>
<feature type="transmembrane region" description="Helical" evidence="1">
    <location>
        <begin position="12"/>
        <end position="34"/>
    </location>
</feature>
<keyword evidence="1" id="KW-0812">Transmembrane</keyword>
<proteinExistence type="predicted"/>
<sequence length="121" mass="14570">MKCHVPGKLRQMIITFLILYYNSCDFHNLCILIFPPYLAKVLLFFYKSHILLVLPPQLTTNINLNIIKTHSSIHIVKRREPLKTKIKTFSPILLPYFFFLHFLSFFFSFLFFFFFLLLFLL</sequence>
<reference evidence="2 3" key="1">
    <citation type="journal article" date="2023" name="Life. Sci Alliance">
        <title>Evolutionary insights into 3D genome organization and epigenetic landscape of Vigna mungo.</title>
        <authorList>
            <person name="Junaid A."/>
            <person name="Singh B."/>
            <person name="Bhatia S."/>
        </authorList>
    </citation>
    <scope>NUCLEOTIDE SEQUENCE [LARGE SCALE GENOMIC DNA]</scope>
    <source>
        <strain evidence="2">Urdbean</strain>
    </source>
</reference>
<keyword evidence="1" id="KW-1133">Transmembrane helix</keyword>
<feature type="transmembrane region" description="Helical" evidence="1">
    <location>
        <begin position="96"/>
        <end position="120"/>
    </location>
</feature>
<evidence type="ECO:0000313" key="3">
    <source>
        <dbReference type="Proteomes" id="UP001374535"/>
    </source>
</evidence>
<evidence type="ECO:0000256" key="1">
    <source>
        <dbReference type="SAM" id="Phobius"/>
    </source>
</evidence>
<evidence type="ECO:0000313" key="2">
    <source>
        <dbReference type="EMBL" id="WVZ05605.1"/>
    </source>
</evidence>
<keyword evidence="3" id="KW-1185">Reference proteome</keyword>
<dbReference type="Proteomes" id="UP001374535">
    <property type="component" value="Chromosome 6"/>
</dbReference>
<gene>
    <name evidence="2" type="ORF">V8G54_018951</name>
</gene>
<dbReference type="AlphaFoldDB" id="A0AAQ3NAS0"/>
<accession>A0AAQ3NAS0</accession>
<dbReference type="EMBL" id="CP144695">
    <property type="protein sequence ID" value="WVZ05605.1"/>
    <property type="molecule type" value="Genomic_DNA"/>
</dbReference>